<proteinExistence type="inferred from homology"/>
<reference evidence="7 8" key="1">
    <citation type="submission" date="2020-12" db="EMBL/GenBank/DDBJ databases">
        <authorList>
            <person name="Shan Y."/>
        </authorList>
    </citation>
    <scope>NUCLEOTIDE SEQUENCE [LARGE SCALE GENOMIC DNA]</scope>
    <source>
        <strain evidence="8">csc3.9</strain>
    </source>
</reference>
<feature type="transmembrane region" description="Helical" evidence="6">
    <location>
        <begin position="142"/>
        <end position="160"/>
    </location>
</feature>
<dbReference type="PANTHER" id="PTHR21716">
    <property type="entry name" value="TRANSMEMBRANE PROTEIN"/>
    <property type="match status" value="1"/>
</dbReference>
<evidence type="ECO:0000256" key="1">
    <source>
        <dbReference type="ARBA" id="ARBA00004141"/>
    </source>
</evidence>
<gene>
    <name evidence="7" type="ORF">I6N98_11300</name>
</gene>
<dbReference type="GO" id="GO:0016020">
    <property type="term" value="C:membrane"/>
    <property type="evidence" value="ECO:0007669"/>
    <property type="project" value="UniProtKB-SubCell"/>
</dbReference>
<keyword evidence="5 6" id="KW-0472">Membrane</keyword>
<feature type="transmembrane region" description="Helical" evidence="6">
    <location>
        <begin position="218"/>
        <end position="240"/>
    </location>
</feature>
<organism evidence="7 8">
    <name type="scientific">Spongiibacter nanhainus</name>
    <dbReference type="NCBI Taxonomy" id="2794344"/>
    <lineage>
        <taxon>Bacteria</taxon>
        <taxon>Pseudomonadati</taxon>
        <taxon>Pseudomonadota</taxon>
        <taxon>Gammaproteobacteria</taxon>
        <taxon>Cellvibrionales</taxon>
        <taxon>Spongiibacteraceae</taxon>
        <taxon>Spongiibacter</taxon>
    </lineage>
</organism>
<evidence type="ECO:0000256" key="2">
    <source>
        <dbReference type="ARBA" id="ARBA00009773"/>
    </source>
</evidence>
<dbReference type="GO" id="GO:0055085">
    <property type="term" value="P:transmembrane transport"/>
    <property type="evidence" value="ECO:0007669"/>
    <property type="project" value="TreeGrafter"/>
</dbReference>
<evidence type="ECO:0000256" key="5">
    <source>
        <dbReference type="ARBA" id="ARBA00023136"/>
    </source>
</evidence>
<dbReference type="EMBL" id="CP066167">
    <property type="protein sequence ID" value="QQD16966.1"/>
    <property type="molecule type" value="Genomic_DNA"/>
</dbReference>
<feature type="transmembrane region" description="Helical" evidence="6">
    <location>
        <begin position="191"/>
        <end position="212"/>
    </location>
</feature>
<dbReference type="KEGG" id="snan:I6N98_11300"/>
<evidence type="ECO:0000256" key="3">
    <source>
        <dbReference type="ARBA" id="ARBA00022692"/>
    </source>
</evidence>
<feature type="transmembrane region" description="Helical" evidence="6">
    <location>
        <begin position="57"/>
        <end position="79"/>
    </location>
</feature>
<keyword evidence="3 6" id="KW-0812">Transmembrane</keyword>
<evidence type="ECO:0000256" key="6">
    <source>
        <dbReference type="SAM" id="Phobius"/>
    </source>
</evidence>
<dbReference type="RefSeq" id="WP_198568468.1">
    <property type="nucleotide sequence ID" value="NZ_CP066167.1"/>
</dbReference>
<dbReference type="Proteomes" id="UP000596063">
    <property type="component" value="Chromosome"/>
</dbReference>
<evidence type="ECO:0000313" key="7">
    <source>
        <dbReference type="EMBL" id="QQD16966.1"/>
    </source>
</evidence>
<feature type="transmembrane region" description="Helical" evidence="6">
    <location>
        <begin position="293"/>
        <end position="319"/>
    </location>
</feature>
<comment type="subcellular location">
    <subcellularLocation>
        <location evidence="1">Membrane</location>
        <topology evidence="1">Multi-pass membrane protein</topology>
    </subcellularLocation>
</comment>
<comment type="similarity">
    <text evidence="2">Belongs to the autoinducer-2 exporter (AI-2E) (TC 2.A.86) family.</text>
</comment>
<feature type="transmembrane region" description="Helical" evidence="6">
    <location>
        <begin position="252"/>
        <end position="273"/>
    </location>
</feature>
<evidence type="ECO:0000313" key="8">
    <source>
        <dbReference type="Proteomes" id="UP000596063"/>
    </source>
</evidence>
<feature type="transmembrane region" description="Helical" evidence="6">
    <location>
        <begin position="7"/>
        <end position="23"/>
    </location>
</feature>
<dbReference type="PANTHER" id="PTHR21716:SF64">
    <property type="entry name" value="AI-2 TRANSPORT PROTEIN TQSA"/>
    <property type="match status" value="1"/>
</dbReference>
<dbReference type="Pfam" id="PF01594">
    <property type="entry name" value="AI-2E_transport"/>
    <property type="match status" value="1"/>
</dbReference>
<feature type="transmembrane region" description="Helical" evidence="6">
    <location>
        <begin position="29"/>
        <end position="50"/>
    </location>
</feature>
<sequence>MQNYQILRVMLALTCLVIIIAGMKAASTLLVPFLLAGFITIACAPLMGAMTRHRVPAWLAVLIIVLLLLGLFMVSLSLLGASTAELADNIPAYRDKFKAILNQLVQYLNSAGLAVDQNLMMYLEPSSALAWLGDLFTGLRKILVNFILIIFVVAFALLEAHTMPAKFERAFGSPDAPGYLARFATNVKRYLVIKAWISLATGIMIGLMVWGIGLDYPLLWGLLAFFLNFVPSIGSFLAALPAVAVALATGGWWLTLQTAVIFIFANTLVGNVIEPRVMGHNMGLSPLVVFSSLIVWGWVLGPVGIFLAVPLTMVLHIALQSHHDTRRIAQLLGK</sequence>
<dbReference type="AlphaFoldDB" id="A0A7T4QYD5"/>
<dbReference type="InterPro" id="IPR002549">
    <property type="entry name" value="AI-2E-like"/>
</dbReference>
<name>A0A7T4QYD5_9GAMM</name>
<keyword evidence="8" id="KW-1185">Reference proteome</keyword>
<protein>
    <submittedName>
        <fullName evidence="7">AI-2E family transporter</fullName>
    </submittedName>
</protein>
<keyword evidence="4 6" id="KW-1133">Transmembrane helix</keyword>
<accession>A0A7T4QYD5</accession>
<evidence type="ECO:0000256" key="4">
    <source>
        <dbReference type="ARBA" id="ARBA00022989"/>
    </source>
</evidence>